<dbReference type="Gene3D" id="3.40.50.1820">
    <property type="entry name" value="alpha/beta hydrolase"/>
    <property type="match status" value="1"/>
</dbReference>
<keyword evidence="5" id="KW-1185">Reference proteome</keyword>
<evidence type="ECO:0000313" key="3">
    <source>
        <dbReference type="EMBL" id="KAF0686215.1"/>
    </source>
</evidence>
<dbReference type="AlphaFoldDB" id="A0A485LJP4"/>
<sequence>MEHVDILHNVMIPMRDGIHLATDIYLPKDRASDATFFALLERIPYNKCGTNAADRSAAAPTPVSKPTVAAAFALAGYVYVIQDCRGRYKSEGSFTKYLSEGDDGADTLAWIRAQQWSNGTVGTLGLSYAGHVQTALAALAPVGLGAMLVDSGGFASAFHSGIRQGGAFEGKQLTWAVKHARLAQATQDDPIRKAALDAAAAQLTTWMTRTPWTEAQSPLAAAPEYEQFILDQWRQETFSAFWTHPSLCARLHYTHFPVVPIALVCSWFDPYAATAVENFEGLKGRGASTRLLLGPWTHGQRSVTYSGDVDFGPHATLDSNVAPDYHAFRTAWFDEAFGKPSLFDTFMPSPVKLFVMGGGSGRRTAAGRLDHGGHWRDEADWPLARTRWTPCYLTTHGLMQTTMPSEQTTARSFEYDPRDPVATHGGATASGAPLMKAGAFDQGPENVKGLTFETVPFETPVEVTGRVRAHLFVSSSALDTDFTVKLMDVYPPSDEYPLGFAMNLSHGILRMRFRDGFDAPVWITSGDVYEIEIEMYPTSNVFAAGHTLRLDISSSNFPHFDLNFNTTAPAGVPSTPVVARNSVHMGLAHPSHVLLPIVPSQE</sequence>
<dbReference type="EMBL" id="CAADRA010007039">
    <property type="protein sequence ID" value="VFT98669.1"/>
    <property type="molecule type" value="Genomic_DNA"/>
</dbReference>
<organism evidence="4 5">
    <name type="scientific">Aphanomyces stellatus</name>
    <dbReference type="NCBI Taxonomy" id="120398"/>
    <lineage>
        <taxon>Eukaryota</taxon>
        <taxon>Sar</taxon>
        <taxon>Stramenopiles</taxon>
        <taxon>Oomycota</taxon>
        <taxon>Saprolegniomycetes</taxon>
        <taxon>Saprolegniales</taxon>
        <taxon>Verrucalvaceae</taxon>
        <taxon>Aphanomyces</taxon>
    </lineage>
</organism>
<dbReference type="OrthoDB" id="188562at2759"/>
<name>A0A485LJP4_9STRA</name>
<dbReference type="Pfam" id="PF02129">
    <property type="entry name" value="Peptidase_S15"/>
    <property type="match status" value="1"/>
</dbReference>
<dbReference type="PANTHER" id="PTHR43056">
    <property type="entry name" value="PEPTIDASE S9 PROLYL OLIGOPEPTIDASE"/>
    <property type="match status" value="1"/>
</dbReference>
<dbReference type="Gene3D" id="2.60.120.260">
    <property type="entry name" value="Galactose-binding domain-like"/>
    <property type="match status" value="1"/>
</dbReference>
<dbReference type="InterPro" id="IPR029058">
    <property type="entry name" value="AB_hydrolase_fold"/>
</dbReference>
<dbReference type="Gene3D" id="1.10.3020.10">
    <property type="entry name" value="alpha-amino acid ester hydrolase ( Helical cap domain)"/>
    <property type="match status" value="1"/>
</dbReference>
<evidence type="ECO:0000256" key="1">
    <source>
        <dbReference type="ARBA" id="ARBA00022801"/>
    </source>
</evidence>
<reference evidence="3" key="2">
    <citation type="submission" date="2019-06" db="EMBL/GenBank/DDBJ databases">
        <title>Genomics analysis of Aphanomyces spp. identifies a new class of oomycete effector associated with host adaptation.</title>
        <authorList>
            <person name="Gaulin E."/>
        </authorList>
    </citation>
    <scope>NUCLEOTIDE SEQUENCE</scope>
    <source>
        <strain evidence="3">CBS 578.67</strain>
    </source>
</reference>
<dbReference type="GO" id="GO:0008239">
    <property type="term" value="F:dipeptidyl-peptidase activity"/>
    <property type="evidence" value="ECO:0007669"/>
    <property type="project" value="InterPro"/>
</dbReference>
<protein>
    <submittedName>
        <fullName evidence="4">Aste57867_22001 protein</fullName>
    </submittedName>
</protein>
<dbReference type="InterPro" id="IPR050585">
    <property type="entry name" value="Xaa-Pro_dipeptidyl-ppase/CocE"/>
</dbReference>
<evidence type="ECO:0000313" key="4">
    <source>
        <dbReference type="EMBL" id="VFT98669.1"/>
    </source>
</evidence>
<reference evidence="4 5" key="1">
    <citation type="submission" date="2019-03" db="EMBL/GenBank/DDBJ databases">
        <authorList>
            <person name="Gaulin E."/>
            <person name="Dumas B."/>
        </authorList>
    </citation>
    <scope>NUCLEOTIDE SEQUENCE [LARGE SCALE GENOMIC DNA]</scope>
    <source>
        <strain evidence="4">CBS 568.67</strain>
    </source>
</reference>
<dbReference type="InterPro" id="IPR008979">
    <property type="entry name" value="Galactose-bd-like_sf"/>
</dbReference>
<dbReference type="Pfam" id="PF08530">
    <property type="entry name" value="PepX_C"/>
    <property type="match status" value="1"/>
</dbReference>
<dbReference type="SUPFAM" id="SSF49785">
    <property type="entry name" value="Galactose-binding domain-like"/>
    <property type="match status" value="1"/>
</dbReference>
<dbReference type="PANTHER" id="PTHR43056:SF10">
    <property type="entry name" value="COCE_NOND FAMILY, PUTATIVE (AFU_ORTHOLOGUE AFUA_7G00600)-RELATED"/>
    <property type="match status" value="1"/>
</dbReference>
<accession>A0A485LJP4</accession>
<dbReference type="Proteomes" id="UP000332933">
    <property type="component" value="Unassembled WGS sequence"/>
</dbReference>
<feature type="domain" description="Xaa-Pro dipeptidyl-peptidase C-terminal" evidence="2">
    <location>
        <begin position="330"/>
        <end position="594"/>
    </location>
</feature>
<dbReference type="EMBL" id="VJMH01007013">
    <property type="protein sequence ID" value="KAF0686215.1"/>
    <property type="molecule type" value="Genomic_DNA"/>
</dbReference>
<dbReference type="InterPro" id="IPR000383">
    <property type="entry name" value="Xaa-Pro-like_dom"/>
</dbReference>
<evidence type="ECO:0000313" key="5">
    <source>
        <dbReference type="Proteomes" id="UP000332933"/>
    </source>
</evidence>
<proteinExistence type="predicted"/>
<evidence type="ECO:0000259" key="2">
    <source>
        <dbReference type="SMART" id="SM00939"/>
    </source>
</evidence>
<keyword evidence="1" id="KW-0378">Hydrolase</keyword>
<dbReference type="NCBIfam" id="TIGR00976">
    <property type="entry name" value="CocE_NonD"/>
    <property type="match status" value="1"/>
</dbReference>
<dbReference type="SUPFAM" id="SSF53474">
    <property type="entry name" value="alpha/beta-Hydrolases"/>
    <property type="match status" value="1"/>
</dbReference>
<dbReference type="InterPro" id="IPR005674">
    <property type="entry name" value="CocE/Ser_esterase"/>
</dbReference>
<dbReference type="SMART" id="SM00939">
    <property type="entry name" value="PepX_C"/>
    <property type="match status" value="1"/>
</dbReference>
<gene>
    <name evidence="4" type="primary">Aste57867_22001</name>
    <name evidence="3" type="ORF">As57867_021932</name>
    <name evidence="4" type="ORF">ASTE57867_22001</name>
</gene>
<dbReference type="InterPro" id="IPR013736">
    <property type="entry name" value="Xaa-Pro_dipept_C"/>
</dbReference>